<dbReference type="GO" id="GO:0043332">
    <property type="term" value="C:mating projection tip"/>
    <property type="evidence" value="ECO:0007669"/>
    <property type="project" value="TreeGrafter"/>
</dbReference>
<evidence type="ECO:0000256" key="1">
    <source>
        <dbReference type="ARBA" id="ARBA00022737"/>
    </source>
</evidence>
<dbReference type="GO" id="GO:0007124">
    <property type="term" value="P:pseudohyphal growth"/>
    <property type="evidence" value="ECO:0007669"/>
    <property type="project" value="TreeGrafter"/>
</dbReference>
<feature type="domain" description="GIT Spa2 homology (SHD)" evidence="4">
    <location>
        <begin position="92"/>
        <end position="122"/>
    </location>
</feature>
<organism evidence="5 6">
    <name type="scientific">Trichomonascus ciferrii</name>
    <dbReference type="NCBI Taxonomy" id="44093"/>
    <lineage>
        <taxon>Eukaryota</taxon>
        <taxon>Fungi</taxon>
        <taxon>Dikarya</taxon>
        <taxon>Ascomycota</taxon>
        <taxon>Saccharomycotina</taxon>
        <taxon>Dipodascomycetes</taxon>
        <taxon>Dipodascales</taxon>
        <taxon>Trichomonascaceae</taxon>
        <taxon>Trichomonascus</taxon>
        <taxon>Trichomonascus ciferrii complex</taxon>
    </lineage>
</organism>
<comment type="caution">
    <text evidence="5">The sequence shown here is derived from an EMBL/GenBank/DDBJ whole genome shotgun (WGS) entry which is preliminary data.</text>
</comment>
<dbReference type="EMBL" id="SWFS01000132">
    <property type="protein sequence ID" value="KAA8915884.1"/>
    <property type="molecule type" value="Genomic_DNA"/>
</dbReference>
<dbReference type="GO" id="GO:0005935">
    <property type="term" value="C:cellular bud neck"/>
    <property type="evidence" value="ECO:0007669"/>
    <property type="project" value="TreeGrafter"/>
</dbReference>
<feature type="region of interest" description="Disordered" evidence="3">
    <location>
        <begin position="130"/>
        <end position="202"/>
    </location>
</feature>
<dbReference type="GO" id="GO:0000131">
    <property type="term" value="C:incipient cellular bud site"/>
    <property type="evidence" value="ECO:0007669"/>
    <property type="project" value="TreeGrafter"/>
</dbReference>
<evidence type="ECO:0000256" key="2">
    <source>
        <dbReference type="SAM" id="Coils"/>
    </source>
</evidence>
<evidence type="ECO:0000256" key="3">
    <source>
        <dbReference type="SAM" id="MobiDB-lite"/>
    </source>
</evidence>
<dbReference type="GO" id="GO:0005934">
    <property type="term" value="C:cellular bud tip"/>
    <property type="evidence" value="ECO:0007669"/>
    <property type="project" value="TreeGrafter"/>
</dbReference>
<dbReference type="InterPro" id="IPR022018">
    <property type="entry name" value="GIT1_C"/>
</dbReference>
<keyword evidence="1" id="KW-0677">Repeat</keyword>
<name>A0A642VCA9_9ASCO</name>
<dbReference type="InterPro" id="IPR013724">
    <property type="entry name" value="GIT_SHD"/>
</dbReference>
<dbReference type="SMART" id="SM00555">
    <property type="entry name" value="GIT"/>
    <property type="match status" value="2"/>
</dbReference>
<feature type="compositionally biased region" description="Acidic residues" evidence="3">
    <location>
        <begin position="151"/>
        <end position="163"/>
    </location>
</feature>
<dbReference type="GO" id="GO:0036267">
    <property type="term" value="P:invasive filamentous growth"/>
    <property type="evidence" value="ECO:0007669"/>
    <property type="project" value="TreeGrafter"/>
</dbReference>
<dbReference type="Gene3D" id="1.20.120.330">
    <property type="entry name" value="Nucleotidyltransferases domain 2"/>
    <property type="match status" value="1"/>
</dbReference>
<dbReference type="InterPro" id="IPR056439">
    <property type="entry name" value="VBS_C3G9"/>
</dbReference>
<feature type="compositionally biased region" description="Basic and acidic residues" evidence="3">
    <location>
        <begin position="441"/>
        <end position="452"/>
    </location>
</feature>
<dbReference type="Pfam" id="PF23742">
    <property type="entry name" value="VBS_C3G9"/>
    <property type="match status" value="1"/>
</dbReference>
<dbReference type="OrthoDB" id="5588096at2759"/>
<gene>
    <name evidence="5" type="ORF">TRICI_001977</name>
</gene>
<feature type="compositionally biased region" description="Acidic residues" evidence="3">
    <location>
        <begin position="176"/>
        <end position="190"/>
    </location>
</feature>
<evidence type="ECO:0000313" key="6">
    <source>
        <dbReference type="Proteomes" id="UP000761534"/>
    </source>
</evidence>
<dbReference type="VEuPathDB" id="FungiDB:TRICI_001977"/>
<feature type="region of interest" description="Disordered" evidence="3">
    <location>
        <begin position="572"/>
        <end position="599"/>
    </location>
</feature>
<evidence type="ECO:0000259" key="4">
    <source>
        <dbReference type="SMART" id="SM00555"/>
    </source>
</evidence>
<dbReference type="PANTHER" id="PTHR21601:SF0">
    <property type="entry name" value="PROTEIN SPA2-RELATED"/>
    <property type="match status" value="1"/>
</dbReference>
<feature type="domain" description="GIT Spa2 homology (SHD)" evidence="4">
    <location>
        <begin position="42"/>
        <end position="72"/>
    </location>
</feature>
<dbReference type="InterPro" id="IPR039892">
    <property type="entry name" value="Spa2/Sph1"/>
</dbReference>
<protein>
    <recommendedName>
        <fullName evidence="4">GIT Spa2 homology (SHD) domain-containing protein</fullName>
    </recommendedName>
</protein>
<dbReference type="GO" id="GO:0005826">
    <property type="term" value="C:actomyosin contractile ring"/>
    <property type="evidence" value="ECO:0007669"/>
    <property type="project" value="TreeGrafter"/>
</dbReference>
<dbReference type="Proteomes" id="UP000761534">
    <property type="component" value="Unassembled WGS sequence"/>
</dbReference>
<dbReference type="PANTHER" id="PTHR21601">
    <property type="entry name" value="SPA2 PROTEIN"/>
    <property type="match status" value="1"/>
</dbReference>
<dbReference type="GO" id="GO:0005078">
    <property type="term" value="F:MAP-kinase scaffold activity"/>
    <property type="evidence" value="ECO:0007669"/>
    <property type="project" value="TreeGrafter"/>
</dbReference>
<dbReference type="GO" id="GO:1902716">
    <property type="term" value="C:cell cortex of growing cell tip"/>
    <property type="evidence" value="ECO:0007669"/>
    <property type="project" value="TreeGrafter"/>
</dbReference>
<feature type="coiled-coil region" evidence="2">
    <location>
        <begin position="252"/>
        <end position="419"/>
    </location>
</feature>
<evidence type="ECO:0000313" key="5">
    <source>
        <dbReference type="EMBL" id="KAA8915884.1"/>
    </source>
</evidence>
<dbReference type="Pfam" id="PF12205">
    <property type="entry name" value="GIT1_C"/>
    <property type="match status" value="1"/>
</dbReference>
<feature type="region of interest" description="Disordered" evidence="3">
    <location>
        <begin position="429"/>
        <end position="452"/>
    </location>
</feature>
<accession>A0A642VCA9</accession>
<reference evidence="5" key="1">
    <citation type="journal article" date="2019" name="G3 (Bethesda)">
        <title>Genome Assemblies of Two Rare Opportunistic Yeast Pathogens: Diutina rugosa (syn. Candida rugosa) and Trichomonascus ciferrii (syn. Candida ciferrii).</title>
        <authorList>
            <person name="Mixao V."/>
            <person name="Saus E."/>
            <person name="Hansen A.P."/>
            <person name="Lass-Florl C."/>
            <person name="Gabaldon T."/>
        </authorList>
    </citation>
    <scope>NUCLEOTIDE SEQUENCE</scope>
    <source>
        <strain evidence="5">CBS 4856</strain>
    </source>
</reference>
<proteinExistence type="predicted"/>
<dbReference type="Pfam" id="PF08518">
    <property type="entry name" value="GIT_SHD"/>
    <property type="match status" value="2"/>
</dbReference>
<sequence>MTAEYANGEMEQEGAFIATYHQAFLDFLGRNEVKEKSGANKARQKLLNLSMGQFGELSTDVYDELQRRWEDENTRLEHLPAREDLHPKRNQARQKLAILSATRFEDLSADIFYEIERRYPELAEERMRKDQEIQKQDLKQATIIPTKSELVEEDDSDEEEEEQQQPAARPKTLDSIAEETEENTTNEEEERTNNNNMTYNNLSGQITPPETVTMYPENGLSSDELDLRDQIKDRDEQIQMLVAEGSRMDESINKLEAQLSESEKLKGSLVEENSRLNKLVEELEGEKEQMNGELKEQTDRYEAEIARYQDQLRDTERKLADVEAENVNMRDARDRDLHERAQEDPEMGKKYQRLKRDHERLTRELEEQQKITDQVRHEASMFLEEMRTLASQEMDMGKLQELKVEAQEWKSRYMRAKSQVRDMRASTYGGRSLFQPSTAPIEKDSPYYDEKNGKIRDSSVTRFQIAMDEFLVKSRADSANILDNLHYLVVATRRVTQDITDGQSAERASDSEEQSQIAQCTSLVSTTANHLITTTRNHATSGGLAPMSVLDAAASDLSSAVIDLVKVAKVRPGSDLDNEETPPPRPNSYQQQEEQEQDEKVGLGISAEAGDTLSAKDDVPITVKKRFATANSKEMSMAMSNFDIADPDNTVAELQGYLEEKTVGVIDSIQSLLTGIRDNEIMSILRPHIDNITSSVNKMIEATGTSMNQTRNWQLKDKGQYILANLSDCSQRMANLRTDSDHLDEHDHPDRHLKQRLAGISFDMAKCTKELVKTVEEVSLNAEISQIDEQLR</sequence>
<keyword evidence="2" id="KW-0175">Coiled coil</keyword>
<dbReference type="AlphaFoldDB" id="A0A642VCA9"/>
<keyword evidence="6" id="KW-1185">Reference proteome</keyword>
<dbReference type="GO" id="GO:0007121">
    <property type="term" value="P:bipolar cellular bud site selection"/>
    <property type="evidence" value="ECO:0007669"/>
    <property type="project" value="TreeGrafter"/>
</dbReference>